<evidence type="ECO:0000256" key="2">
    <source>
        <dbReference type="SAM" id="SignalP"/>
    </source>
</evidence>
<feature type="region of interest" description="Disordered" evidence="1">
    <location>
        <begin position="29"/>
        <end position="61"/>
    </location>
</feature>
<protein>
    <recommendedName>
        <fullName evidence="3">GerMN domain-containing protein</fullName>
    </recommendedName>
</protein>
<dbReference type="SMART" id="SM00909">
    <property type="entry name" value="Germane"/>
    <property type="match status" value="1"/>
</dbReference>
<dbReference type="EMBL" id="JABCJJ010000004">
    <property type="protein sequence ID" value="NMR19464.1"/>
    <property type="molecule type" value="Genomic_DNA"/>
</dbReference>
<organism evidence="4 5">
    <name type="scientific">Cellulomonas fimi</name>
    <dbReference type="NCBI Taxonomy" id="1708"/>
    <lineage>
        <taxon>Bacteria</taxon>
        <taxon>Bacillati</taxon>
        <taxon>Actinomycetota</taxon>
        <taxon>Actinomycetes</taxon>
        <taxon>Micrococcales</taxon>
        <taxon>Cellulomonadaceae</taxon>
        <taxon>Cellulomonas</taxon>
    </lineage>
</organism>
<feature type="domain" description="GerMN" evidence="3">
    <location>
        <begin position="89"/>
        <end position="178"/>
    </location>
</feature>
<feature type="signal peptide" evidence="2">
    <location>
        <begin position="1"/>
        <end position="28"/>
    </location>
</feature>
<sequence>MATHRTRRRPWRGALLVLALGVLLGSCATTPGGDPTPSEPPPTSAAPTPSPTPPATAEPRPTTAYFVVDTRAGLRLARDVGPGSATDPVQAAVERMIEGPADPDYTTSWNPETEVLGVTRDGTTLVVDLSAEARTASVGSEGAALMIQQLVHTASEAAEEPGAGVLLTIDGAPAGELWGAVTWDEPVTRADPLDVRLLVQIDVPVEGATTTSPVTVSGEAAVFEANLLWRVVDLAGTEIASGFATTAEGQTFAPYSFTVELPAGTYQVVITEDDPSGGAAGEPMTDSRTITVG</sequence>
<evidence type="ECO:0000259" key="3">
    <source>
        <dbReference type="SMART" id="SM00909"/>
    </source>
</evidence>
<accession>A0A7Y0LX08</accession>
<keyword evidence="2" id="KW-0732">Signal</keyword>
<dbReference type="InterPro" id="IPR018911">
    <property type="entry name" value="Gmad2_Ig-like_dom"/>
</dbReference>
<dbReference type="Proteomes" id="UP000562124">
    <property type="component" value="Unassembled WGS sequence"/>
</dbReference>
<evidence type="ECO:0000313" key="4">
    <source>
        <dbReference type="EMBL" id="NMR19464.1"/>
    </source>
</evidence>
<dbReference type="Pfam" id="PF10646">
    <property type="entry name" value="Germane"/>
    <property type="match status" value="1"/>
</dbReference>
<feature type="chain" id="PRO_5030822154" description="GerMN domain-containing protein" evidence="2">
    <location>
        <begin position="29"/>
        <end position="293"/>
    </location>
</feature>
<comment type="caution">
    <text evidence="4">The sequence shown here is derived from an EMBL/GenBank/DDBJ whole genome shotgun (WGS) entry which is preliminary data.</text>
</comment>
<evidence type="ECO:0000256" key="1">
    <source>
        <dbReference type="SAM" id="MobiDB-lite"/>
    </source>
</evidence>
<dbReference type="RefSeq" id="WP_169323782.1">
    <property type="nucleotide sequence ID" value="NZ_JABCJJ010000004.1"/>
</dbReference>
<gene>
    <name evidence="4" type="ORF">HIR71_04375</name>
</gene>
<name>A0A7Y0LX08_CELFI</name>
<dbReference type="Pfam" id="PF10648">
    <property type="entry name" value="Gmad2"/>
    <property type="match status" value="1"/>
</dbReference>
<dbReference type="InterPro" id="IPR019606">
    <property type="entry name" value="GerMN"/>
</dbReference>
<proteinExistence type="predicted"/>
<evidence type="ECO:0000313" key="5">
    <source>
        <dbReference type="Proteomes" id="UP000562124"/>
    </source>
</evidence>
<reference evidence="4 5" key="1">
    <citation type="submission" date="2020-04" db="EMBL/GenBank/DDBJ databases">
        <title>Sequencing and Assembly of C. fimi.</title>
        <authorList>
            <person name="Ramsey A.R."/>
        </authorList>
    </citation>
    <scope>NUCLEOTIDE SEQUENCE [LARGE SCALE GENOMIC DNA]</scope>
    <source>
        <strain evidence="4 5">SB</strain>
    </source>
</reference>
<dbReference type="AlphaFoldDB" id="A0A7Y0LX08"/>
<dbReference type="PROSITE" id="PS51257">
    <property type="entry name" value="PROKAR_LIPOPROTEIN"/>
    <property type="match status" value="1"/>
</dbReference>
<keyword evidence="5" id="KW-1185">Reference proteome</keyword>
<feature type="region of interest" description="Disordered" evidence="1">
    <location>
        <begin position="274"/>
        <end position="293"/>
    </location>
</feature>
<feature type="compositionally biased region" description="Pro residues" evidence="1">
    <location>
        <begin position="37"/>
        <end position="56"/>
    </location>
</feature>